<sequence>MTARLDPVIVAARRTPIGTAGHAFKATPVDALAAPVIAAVARDLAGPEDLPVDDVVLGNCMGPGGNVARVAALRAGLGQTVPGVTVDRQCGSGLAAILIAAQAVRSGEMDRVIAGGAESASTAPVRAHRGGSPYERAPFAPEGHPDPDMGEAAEALGTARGVSRERQDAYAAASHAKAVA</sequence>
<feature type="region of interest" description="Disordered" evidence="1">
    <location>
        <begin position="119"/>
        <end position="180"/>
    </location>
</feature>
<dbReference type="EMBL" id="JAPNNL010000191">
    <property type="protein sequence ID" value="MDA0637949.1"/>
    <property type="molecule type" value="Genomic_DNA"/>
</dbReference>
<dbReference type="InterPro" id="IPR050215">
    <property type="entry name" value="Thiolase-like_sf_Thiolase"/>
</dbReference>
<organism evidence="3 4">
    <name type="scientific">Nonomuraea corallina</name>
    <dbReference type="NCBI Taxonomy" id="2989783"/>
    <lineage>
        <taxon>Bacteria</taxon>
        <taxon>Bacillati</taxon>
        <taxon>Actinomycetota</taxon>
        <taxon>Actinomycetes</taxon>
        <taxon>Streptosporangiales</taxon>
        <taxon>Streptosporangiaceae</taxon>
        <taxon>Nonomuraea</taxon>
    </lineage>
</organism>
<feature type="domain" description="Thiolase N-terminal" evidence="2">
    <location>
        <begin position="8"/>
        <end position="180"/>
    </location>
</feature>
<proteinExistence type="predicted"/>
<comment type="caution">
    <text evidence="3">The sequence shown here is derived from an EMBL/GenBank/DDBJ whole genome shotgun (WGS) entry which is preliminary data.</text>
</comment>
<name>A0ABT4SL79_9ACTN</name>
<dbReference type="PANTHER" id="PTHR43853:SF3">
    <property type="entry name" value="ACETYL-COA C-ACETYLTRANSFERASE YHFS-RELATED"/>
    <property type="match status" value="1"/>
</dbReference>
<evidence type="ECO:0000259" key="2">
    <source>
        <dbReference type="Pfam" id="PF00108"/>
    </source>
</evidence>
<dbReference type="SUPFAM" id="SSF53901">
    <property type="entry name" value="Thiolase-like"/>
    <property type="match status" value="1"/>
</dbReference>
<keyword evidence="4" id="KW-1185">Reference proteome</keyword>
<dbReference type="Gene3D" id="3.40.47.10">
    <property type="match status" value="1"/>
</dbReference>
<feature type="non-terminal residue" evidence="3">
    <location>
        <position position="180"/>
    </location>
</feature>
<accession>A0ABT4SL79</accession>
<dbReference type="InterPro" id="IPR016039">
    <property type="entry name" value="Thiolase-like"/>
</dbReference>
<feature type="compositionally biased region" description="Low complexity" evidence="1">
    <location>
        <begin position="169"/>
        <end position="180"/>
    </location>
</feature>
<evidence type="ECO:0000313" key="4">
    <source>
        <dbReference type="Proteomes" id="UP001144036"/>
    </source>
</evidence>
<dbReference type="Proteomes" id="UP001144036">
    <property type="component" value="Unassembled WGS sequence"/>
</dbReference>
<dbReference type="RefSeq" id="WP_270158874.1">
    <property type="nucleotide sequence ID" value="NZ_JAPNNL010000191.1"/>
</dbReference>
<dbReference type="InterPro" id="IPR020616">
    <property type="entry name" value="Thiolase_N"/>
</dbReference>
<dbReference type="Pfam" id="PF00108">
    <property type="entry name" value="Thiolase_N"/>
    <property type="match status" value="1"/>
</dbReference>
<protein>
    <submittedName>
        <fullName evidence="3">Beta-ketoacyl synthase N-terminal-like domain-containing protein</fullName>
    </submittedName>
</protein>
<gene>
    <name evidence="3" type="ORF">OUY22_31455</name>
</gene>
<evidence type="ECO:0000313" key="3">
    <source>
        <dbReference type="EMBL" id="MDA0637949.1"/>
    </source>
</evidence>
<evidence type="ECO:0000256" key="1">
    <source>
        <dbReference type="SAM" id="MobiDB-lite"/>
    </source>
</evidence>
<dbReference type="PANTHER" id="PTHR43853">
    <property type="entry name" value="3-KETOACYL-COA THIOLASE, PEROXISOMAL"/>
    <property type="match status" value="1"/>
</dbReference>
<reference evidence="3" key="1">
    <citation type="submission" date="2022-11" db="EMBL/GenBank/DDBJ databases">
        <title>Nonomuraea corallina sp. nov., a new species of the genus Nonomuraea isolated from sea side sediment in Thai sea.</title>
        <authorList>
            <person name="Ngamcharungchit C."/>
            <person name="Matsumoto A."/>
            <person name="Suriyachadkun C."/>
            <person name="Panbangred W."/>
            <person name="Inahashi Y."/>
            <person name="Intra B."/>
        </authorList>
    </citation>
    <scope>NUCLEOTIDE SEQUENCE</scope>
    <source>
        <strain evidence="3">MCN248</strain>
    </source>
</reference>